<keyword evidence="3" id="KW-1185">Reference proteome</keyword>
<protein>
    <submittedName>
        <fullName evidence="2">PIN domain nuclease, a component of toxin-antitoxin system (PIN domain)</fullName>
    </submittedName>
</protein>
<evidence type="ECO:0000313" key="3">
    <source>
        <dbReference type="Proteomes" id="UP000183447"/>
    </source>
</evidence>
<dbReference type="Pfam" id="PF01850">
    <property type="entry name" value="PIN"/>
    <property type="match status" value="1"/>
</dbReference>
<dbReference type="AlphaFoldDB" id="A0A1K2I1V9"/>
<reference evidence="2 3" key="1">
    <citation type="submission" date="2016-11" db="EMBL/GenBank/DDBJ databases">
        <authorList>
            <person name="Jaros S."/>
            <person name="Januszkiewicz K."/>
            <person name="Wedrychowicz H."/>
        </authorList>
    </citation>
    <scope>NUCLEOTIDE SEQUENCE [LARGE SCALE GENOMIC DNA]</scope>
    <source>
        <strain evidence="2 3">ATCC 23634</strain>
    </source>
</reference>
<dbReference type="EMBL" id="FPKU01000003">
    <property type="protein sequence ID" value="SFZ86312.1"/>
    <property type="molecule type" value="Genomic_DNA"/>
</dbReference>
<dbReference type="Proteomes" id="UP000183447">
    <property type="component" value="Unassembled WGS sequence"/>
</dbReference>
<dbReference type="PANTHER" id="PTHR36173:SF1">
    <property type="entry name" value="RIBONUCLEASE VAPC22"/>
    <property type="match status" value="1"/>
</dbReference>
<dbReference type="RefSeq" id="WP_244545374.1">
    <property type="nucleotide sequence ID" value="NZ_FPKU01000003.1"/>
</dbReference>
<dbReference type="PANTHER" id="PTHR36173">
    <property type="entry name" value="RIBONUCLEASE VAPC16-RELATED"/>
    <property type="match status" value="1"/>
</dbReference>
<sequence>MTRLLLDTCALIWLVEGEPLSEQALAAVDQSYVEGVPVMVSPFSAWERGMLIAKGRLASPIPPLAWFERLLDRPEIGLADLSPAILTQASFLPGKPHNDPADRIMIATARELDLTLVTRDDAILNYAAQGHVRALPC</sequence>
<dbReference type="CDD" id="cd09872">
    <property type="entry name" value="PIN_Sll0205-like"/>
    <property type="match status" value="1"/>
</dbReference>
<dbReference type="InterPro" id="IPR002716">
    <property type="entry name" value="PIN_dom"/>
</dbReference>
<gene>
    <name evidence="2" type="ORF">SAMN02983003_3492</name>
</gene>
<dbReference type="InterPro" id="IPR029060">
    <property type="entry name" value="PIN-like_dom_sf"/>
</dbReference>
<dbReference type="InterPro" id="IPR052919">
    <property type="entry name" value="TA_system_RNase"/>
</dbReference>
<dbReference type="STRING" id="665118.SAMN02983003_3492"/>
<feature type="domain" description="PIN" evidence="1">
    <location>
        <begin position="5"/>
        <end position="127"/>
    </location>
</feature>
<dbReference type="Gene3D" id="3.40.50.1010">
    <property type="entry name" value="5'-nuclease"/>
    <property type="match status" value="1"/>
</dbReference>
<organism evidence="2 3">
    <name type="scientific">Devosia enhydra</name>
    <dbReference type="NCBI Taxonomy" id="665118"/>
    <lineage>
        <taxon>Bacteria</taxon>
        <taxon>Pseudomonadati</taxon>
        <taxon>Pseudomonadota</taxon>
        <taxon>Alphaproteobacteria</taxon>
        <taxon>Hyphomicrobiales</taxon>
        <taxon>Devosiaceae</taxon>
        <taxon>Devosia</taxon>
    </lineage>
</organism>
<evidence type="ECO:0000313" key="2">
    <source>
        <dbReference type="EMBL" id="SFZ86312.1"/>
    </source>
</evidence>
<dbReference type="SUPFAM" id="SSF88723">
    <property type="entry name" value="PIN domain-like"/>
    <property type="match status" value="1"/>
</dbReference>
<accession>A0A1K2I1V9</accession>
<dbReference type="InterPro" id="IPR041705">
    <property type="entry name" value="PIN_Sll0205"/>
</dbReference>
<proteinExistence type="predicted"/>
<name>A0A1K2I1V9_9HYPH</name>
<evidence type="ECO:0000259" key="1">
    <source>
        <dbReference type="Pfam" id="PF01850"/>
    </source>
</evidence>